<keyword evidence="2" id="KW-1185">Reference proteome</keyword>
<sequence>NRAVEKIDSAKKLQQQQERPCCKTGGPKKWQLQQNAARPKVRKCPARQNSFAAVLLLPAVAISRSSSIAVKRREVAAAIPLPPGSGQQHCAIGPTTRTSEAFRRSVSGGYLRTTWALPYARPACRQPCGSARRWPLDAPIGLSYRSRFDGPSSKPKSCYFWPMSKSSVAKFQRCLYSNSDIESVRYQHPPSAYFGGTTPSRLTIFWRVGWRRCRSGRLHMLAAESQKYFSRAIMNSGSALAYWASEDQARADTGPNSGVQLKTATLATATGRELLPACAPISPEKIQAKLYPIVLRRGRLWRKINEKRVPTSNRYQSLNRSAEQPDRAAVVLFLPAATTGSVTEFYAGGSRISVQRDNMKKTDLMLARPPQQIPGVVKNERRRILDCTNLSQQQVAHTVLGGAAPIRQKGGRGAPEKGDKHRQRVEKDPPMILAKNLNPLIVDSLAFEYQLPSPSTAFNHWTSKDVLYAFDELTGDNTFKCPVIDFAEFYLRFLGEEGQLREQLLSNPNQPEGTRNIQEHIMTWPPYRMGNTVAHCAGEVKQAPAAIKSARICGEGIPCITEPKKSTQNISGGVQGDRSRQLKMFAN</sequence>
<evidence type="ECO:0000256" key="1">
    <source>
        <dbReference type="SAM" id="MobiDB-lite"/>
    </source>
</evidence>
<dbReference type="AlphaFoldDB" id="A0A1I8FPA6"/>
<accession>A0A1I8FPA6</accession>
<feature type="compositionally biased region" description="Basic and acidic residues" evidence="1">
    <location>
        <begin position="414"/>
        <end position="427"/>
    </location>
</feature>
<feature type="region of interest" description="Disordered" evidence="1">
    <location>
        <begin position="564"/>
        <end position="587"/>
    </location>
</feature>
<evidence type="ECO:0000313" key="2">
    <source>
        <dbReference type="Proteomes" id="UP000095280"/>
    </source>
</evidence>
<protein>
    <submittedName>
        <fullName evidence="3">WW domain-containing protein</fullName>
    </submittedName>
</protein>
<feature type="region of interest" description="Disordered" evidence="1">
    <location>
        <begin position="1"/>
        <end position="26"/>
    </location>
</feature>
<reference evidence="3" key="1">
    <citation type="submission" date="2016-11" db="UniProtKB">
        <authorList>
            <consortium name="WormBaseParasite"/>
        </authorList>
    </citation>
    <scope>IDENTIFICATION</scope>
</reference>
<dbReference type="Proteomes" id="UP000095280">
    <property type="component" value="Unplaced"/>
</dbReference>
<name>A0A1I8FPA6_9PLAT</name>
<organism evidence="2 3">
    <name type="scientific">Macrostomum lignano</name>
    <dbReference type="NCBI Taxonomy" id="282301"/>
    <lineage>
        <taxon>Eukaryota</taxon>
        <taxon>Metazoa</taxon>
        <taxon>Spiralia</taxon>
        <taxon>Lophotrochozoa</taxon>
        <taxon>Platyhelminthes</taxon>
        <taxon>Rhabditophora</taxon>
        <taxon>Macrostomorpha</taxon>
        <taxon>Macrostomida</taxon>
        <taxon>Macrostomidae</taxon>
        <taxon>Macrostomum</taxon>
    </lineage>
</organism>
<feature type="region of interest" description="Disordered" evidence="1">
    <location>
        <begin position="405"/>
        <end position="427"/>
    </location>
</feature>
<proteinExistence type="predicted"/>
<dbReference type="WBParaSite" id="maker-unitig_41995-snap-gene-0.2-mRNA-1">
    <property type="protein sequence ID" value="maker-unitig_41995-snap-gene-0.2-mRNA-1"/>
    <property type="gene ID" value="maker-unitig_41995-snap-gene-0.2"/>
</dbReference>
<feature type="compositionally biased region" description="Basic and acidic residues" evidence="1">
    <location>
        <begin position="1"/>
        <end position="11"/>
    </location>
</feature>
<evidence type="ECO:0000313" key="3">
    <source>
        <dbReference type="WBParaSite" id="maker-unitig_41995-snap-gene-0.2-mRNA-1"/>
    </source>
</evidence>